<dbReference type="OrthoDB" id="9794725at2"/>
<reference evidence="2 3" key="1">
    <citation type="submission" date="2019-08" db="EMBL/GenBank/DDBJ databases">
        <title>Lewinella sp. strain SSH13 Genome sequencing and assembly.</title>
        <authorList>
            <person name="Kim I."/>
        </authorList>
    </citation>
    <scope>NUCLEOTIDE SEQUENCE [LARGE SCALE GENOMIC DNA]</scope>
    <source>
        <strain evidence="2 3">SSH13</strain>
    </source>
</reference>
<dbReference type="SUPFAM" id="SSF52266">
    <property type="entry name" value="SGNH hydrolase"/>
    <property type="match status" value="1"/>
</dbReference>
<dbReference type="InterPro" id="IPR013830">
    <property type="entry name" value="SGNH_hydro"/>
</dbReference>
<dbReference type="Pfam" id="PF13472">
    <property type="entry name" value="Lipase_GDSL_2"/>
    <property type="match status" value="1"/>
</dbReference>
<evidence type="ECO:0000259" key="1">
    <source>
        <dbReference type="Pfam" id="PF13472"/>
    </source>
</evidence>
<comment type="caution">
    <text evidence="2">The sequence shown here is derived from an EMBL/GenBank/DDBJ whole genome shotgun (WGS) entry which is preliminary data.</text>
</comment>
<keyword evidence="3" id="KW-1185">Reference proteome</keyword>
<dbReference type="Gene3D" id="3.40.50.1110">
    <property type="entry name" value="SGNH hydrolase"/>
    <property type="match status" value="1"/>
</dbReference>
<dbReference type="RefSeq" id="WP_147929576.1">
    <property type="nucleotide sequence ID" value="NZ_VOXD01000005.1"/>
</dbReference>
<dbReference type="GO" id="GO:0016788">
    <property type="term" value="F:hydrolase activity, acting on ester bonds"/>
    <property type="evidence" value="ECO:0007669"/>
    <property type="project" value="UniProtKB-ARBA"/>
</dbReference>
<accession>A0A5C7FZL5</accession>
<dbReference type="InterPro" id="IPR036514">
    <property type="entry name" value="SGNH_hydro_sf"/>
</dbReference>
<name>A0A5C7FZL5_9BACT</name>
<dbReference type="EMBL" id="VOXD01000005">
    <property type="protein sequence ID" value="TXF90748.1"/>
    <property type="molecule type" value="Genomic_DNA"/>
</dbReference>
<sequence>MRILVLFGFLFLTTCTTPLNKKNILVIGDSNGAGKGWVFQLQELRGGGPLVNTAIGGNTFGFNGMGELRRNTMENLTAYLRKGYAEMGSIDEILISLGTNDCKAEYAGRRSEPATHLKTLLTRTRAFFSDRGQEVPRIVLITPPPAAENDAVSDEFQGVKACLQDLSDEVRAIAAAEGLCLVDFQKQPGDELLKYSTDGIHFNEQGYKLLAKAVVEQCY</sequence>
<proteinExistence type="predicted"/>
<dbReference type="PANTHER" id="PTHR30383:SF29">
    <property type="entry name" value="SGNH HYDROLASE-TYPE ESTERASE DOMAIN-CONTAINING PROTEIN"/>
    <property type="match status" value="1"/>
</dbReference>
<dbReference type="Proteomes" id="UP000321907">
    <property type="component" value="Unassembled WGS sequence"/>
</dbReference>
<gene>
    <name evidence="2" type="ORF">FUA23_04730</name>
</gene>
<evidence type="ECO:0000313" key="3">
    <source>
        <dbReference type="Proteomes" id="UP000321907"/>
    </source>
</evidence>
<evidence type="ECO:0000313" key="2">
    <source>
        <dbReference type="EMBL" id="TXF90748.1"/>
    </source>
</evidence>
<dbReference type="AlphaFoldDB" id="A0A5C7FZL5"/>
<dbReference type="PANTHER" id="PTHR30383">
    <property type="entry name" value="THIOESTERASE 1/PROTEASE 1/LYSOPHOSPHOLIPASE L1"/>
    <property type="match status" value="1"/>
</dbReference>
<dbReference type="InterPro" id="IPR051532">
    <property type="entry name" value="Ester_Hydrolysis_Enzymes"/>
</dbReference>
<organism evidence="2 3">
    <name type="scientific">Neolewinella aurantiaca</name>
    <dbReference type="NCBI Taxonomy" id="2602767"/>
    <lineage>
        <taxon>Bacteria</taxon>
        <taxon>Pseudomonadati</taxon>
        <taxon>Bacteroidota</taxon>
        <taxon>Saprospiria</taxon>
        <taxon>Saprospirales</taxon>
        <taxon>Lewinellaceae</taxon>
        <taxon>Neolewinella</taxon>
    </lineage>
</organism>
<protein>
    <recommendedName>
        <fullName evidence="1">SGNH hydrolase-type esterase domain-containing protein</fullName>
    </recommendedName>
</protein>
<feature type="domain" description="SGNH hydrolase-type esterase" evidence="1">
    <location>
        <begin position="28"/>
        <end position="209"/>
    </location>
</feature>